<dbReference type="AlphaFoldDB" id="A0A0G4FBT5"/>
<accession>A0A0G4FBT5</accession>
<keyword evidence="4" id="KW-0804">Transcription</keyword>
<feature type="region of interest" description="Disordered" evidence="6">
    <location>
        <begin position="87"/>
        <end position="117"/>
    </location>
</feature>
<dbReference type="GO" id="GO:0003700">
    <property type="term" value="F:DNA-binding transcription factor activity"/>
    <property type="evidence" value="ECO:0007669"/>
    <property type="project" value="InterPro"/>
</dbReference>
<keyword evidence="5" id="KW-0539">Nucleus</keyword>
<feature type="compositionally biased region" description="Low complexity" evidence="6">
    <location>
        <begin position="51"/>
        <end position="66"/>
    </location>
</feature>
<proteinExistence type="predicted"/>
<dbReference type="Gene3D" id="1.20.5.2050">
    <property type="match status" value="2"/>
</dbReference>
<dbReference type="EMBL" id="CDMZ01000247">
    <property type="protein sequence ID" value="CEM10090.1"/>
    <property type="molecule type" value="Genomic_DNA"/>
</dbReference>
<feature type="compositionally biased region" description="Acidic residues" evidence="6">
    <location>
        <begin position="33"/>
        <end position="46"/>
    </location>
</feature>
<dbReference type="GO" id="GO:0005634">
    <property type="term" value="C:nucleus"/>
    <property type="evidence" value="ECO:0007669"/>
    <property type="project" value="UniProtKB-SubCell"/>
</dbReference>
<feature type="region of interest" description="Disordered" evidence="6">
    <location>
        <begin position="1"/>
        <end position="66"/>
    </location>
</feature>
<sequence length="275" mass="30231">MRTRGKARAAEAASKKVLRKDHLIASVQNPADPDSDLMEEMPDMPAEDIHSSSTHPSGSSDTCLGASAASGLSLQSHTDDALMYAPQHHAAPNPNTVSLSDDALAGGEDEDEPFEPPFYNEELAGLEEVPIRGVYYLDRLRVWRVECCIDGRRAMKNFSVSKWGFETARQRAISWRIEKARSKGTLRQSFAKAEHQSGVKGVNWCTFRKAWVAVARRGGKRTQKYFFAATHGFHEALELAKQFRQEIDYSKLVESSAAHAQAESASPSSASSSSS</sequence>
<comment type="subcellular location">
    <subcellularLocation>
        <location evidence="1">Nucleus</location>
    </subcellularLocation>
</comment>
<evidence type="ECO:0000256" key="4">
    <source>
        <dbReference type="ARBA" id="ARBA00023163"/>
    </source>
</evidence>
<evidence type="ECO:0000256" key="3">
    <source>
        <dbReference type="ARBA" id="ARBA00023125"/>
    </source>
</evidence>
<evidence type="ECO:0000256" key="2">
    <source>
        <dbReference type="ARBA" id="ARBA00023015"/>
    </source>
</evidence>
<name>A0A0G4FBT5_9ALVE</name>
<evidence type="ECO:0000259" key="7">
    <source>
        <dbReference type="Pfam" id="PF00847"/>
    </source>
</evidence>
<feature type="domain" description="AP2/ERF" evidence="7">
    <location>
        <begin position="197"/>
        <end position="248"/>
    </location>
</feature>
<reference evidence="8" key="1">
    <citation type="submission" date="2014-11" db="EMBL/GenBank/DDBJ databases">
        <authorList>
            <person name="Otto D Thomas"/>
            <person name="Naeem Raeece"/>
        </authorList>
    </citation>
    <scope>NUCLEOTIDE SEQUENCE</scope>
</reference>
<evidence type="ECO:0000256" key="6">
    <source>
        <dbReference type="SAM" id="MobiDB-lite"/>
    </source>
</evidence>
<evidence type="ECO:0000256" key="1">
    <source>
        <dbReference type="ARBA" id="ARBA00004123"/>
    </source>
</evidence>
<gene>
    <name evidence="8" type="ORF">Cvel_16086</name>
</gene>
<dbReference type="Pfam" id="PF00847">
    <property type="entry name" value="AP2"/>
    <property type="match status" value="2"/>
</dbReference>
<dbReference type="VEuPathDB" id="CryptoDB:Cvel_16086"/>
<evidence type="ECO:0000256" key="5">
    <source>
        <dbReference type="ARBA" id="ARBA00023242"/>
    </source>
</evidence>
<organism evidence="8">
    <name type="scientific">Chromera velia CCMP2878</name>
    <dbReference type="NCBI Taxonomy" id="1169474"/>
    <lineage>
        <taxon>Eukaryota</taxon>
        <taxon>Sar</taxon>
        <taxon>Alveolata</taxon>
        <taxon>Colpodellida</taxon>
        <taxon>Chromeraceae</taxon>
        <taxon>Chromera</taxon>
    </lineage>
</organism>
<dbReference type="GO" id="GO:0003677">
    <property type="term" value="F:DNA binding"/>
    <property type="evidence" value="ECO:0007669"/>
    <property type="project" value="UniProtKB-KW"/>
</dbReference>
<feature type="domain" description="AP2/ERF" evidence="7">
    <location>
        <begin position="131"/>
        <end position="179"/>
    </location>
</feature>
<keyword evidence="3" id="KW-0238">DNA-binding</keyword>
<dbReference type="InterPro" id="IPR001471">
    <property type="entry name" value="AP2/ERF_dom"/>
</dbReference>
<evidence type="ECO:0000313" key="8">
    <source>
        <dbReference type="EMBL" id="CEM10090.1"/>
    </source>
</evidence>
<keyword evidence="2" id="KW-0805">Transcription regulation</keyword>
<protein>
    <recommendedName>
        <fullName evidence="7">AP2/ERF domain-containing protein</fullName>
    </recommendedName>
</protein>